<accession>A0ABW8ZE29</accession>
<feature type="domain" description="CusB-like beta-barrel" evidence="3">
    <location>
        <begin position="212"/>
        <end position="281"/>
    </location>
</feature>
<evidence type="ECO:0000259" key="3">
    <source>
        <dbReference type="Pfam" id="PF25954"/>
    </source>
</evidence>
<dbReference type="InterPro" id="IPR006143">
    <property type="entry name" value="RND_pump_MFP"/>
</dbReference>
<dbReference type="Proteomes" id="UP001629214">
    <property type="component" value="Unassembled WGS sequence"/>
</dbReference>
<dbReference type="NCBIfam" id="TIGR01730">
    <property type="entry name" value="RND_mfp"/>
    <property type="match status" value="1"/>
</dbReference>
<evidence type="ECO:0000313" key="5">
    <source>
        <dbReference type="Proteomes" id="UP001629214"/>
    </source>
</evidence>
<dbReference type="Gene3D" id="2.40.420.20">
    <property type="match status" value="1"/>
</dbReference>
<dbReference type="Gene3D" id="1.10.287.470">
    <property type="entry name" value="Helix hairpin bin"/>
    <property type="match status" value="1"/>
</dbReference>
<reference evidence="4 5" key="1">
    <citation type="journal article" date="2024" name="Chem. Sci.">
        <title>Discovery of megapolipeptins by genome mining of a Burkholderiales bacteria collection.</title>
        <authorList>
            <person name="Paulo B.S."/>
            <person name="Recchia M.J.J."/>
            <person name="Lee S."/>
            <person name="Fergusson C.H."/>
            <person name="Romanowski S.B."/>
            <person name="Hernandez A."/>
            <person name="Krull N."/>
            <person name="Liu D.Y."/>
            <person name="Cavanagh H."/>
            <person name="Bos A."/>
            <person name="Gray C.A."/>
            <person name="Murphy B.T."/>
            <person name="Linington R.G."/>
            <person name="Eustaquio A.S."/>
        </authorList>
    </citation>
    <scope>NUCLEOTIDE SEQUENCE [LARGE SCALE GENOMIC DNA]</scope>
    <source>
        <strain evidence="4 5">RL21-008-BIB-B</strain>
    </source>
</reference>
<feature type="chain" id="PRO_5045813467" evidence="2">
    <location>
        <begin position="25"/>
        <end position="373"/>
    </location>
</feature>
<comment type="caution">
    <text evidence="4">The sequence shown here is derived from an EMBL/GenBank/DDBJ whole genome shotgun (WGS) entry which is preliminary data.</text>
</comment>
<dbReference type="Pfam" id="PF25954">
    <property type="entry name" value="Beta-barrel_RND_2"/>
    <property type="match status" value="1"/>
</dbReference>
<organism evidence="4 5">
    <name type="scientific">Herbaspirillum rhizosphaerae</name>
    <dbReference type="NCBI Taxonomy" id="346179"/>
    <lineage>
        <taxon>Bacteria</taxon>
        <taxon>Pseudomonadati</taxon>
        <taxon>Pseudomonadota</taxon>
        <taxon>Betaproteobacteria</taxon>
        <taxon>Burkholderiales</taxon>
        <taxon>Oxalobacteraceae</taxon>
        <taxon>Herbaspirillum</taxon>
    </lineage>
</organism>
<dbReference type="RefSeq" id="WP_408169778.1">
    <property type="nucleotide sequence ID" value="NZ_JAQQFR010000015.1"/>
</dbReference>
<dbReference type="PROSITE" id="PS51257">
    <property type="entry name" value="PROKAR_LIPOPROTEIN"/>
    <property type="match status" value="1"/>
</dbReference>
<evidence type="ECO:0000313" key="4">
    <source>
        <dbReference type="EMBL" id="MFL9880770.1"/>
    </source>
</evidence>
<keyword evidence="2" id="KW-0732">Signal</keyword>
<evidence type="ECO:0000256" key="2">
    <source>
        <dbReference type="SAM" id="SignalP"/>
    </source>
</evidence>
<dbReference type="Gene3D" id="2.40.50.100">
    <property type="match status" value="1"/>
</dbReference>
<gene>
    <name evidence="4" type="ORF">PQR63_20400</name>
</gene>
<dbReference type="PANTHER" id="PTHR30469:SF18">
    <property type="entry name" value="RESISTANCE-NODULATION-CELL DIVISION (RND) EFFLUX MEMBRANE FUSION PROTEIN-RELATED"/>
    <property type="match status" value="1"/>
</dbReference>
<dbReference type="InterPro" id="IPR058792">
    <property type="entry name" value="Beta-barrel_RND_2"/>
</dbReference>
<sequence length="373" mass="39046">MGLNKKYLRVALSGAALTALTALAACSKPAPVPSATPKVASFTVQTAEHDSASYTGVVHARTESNLGFRVPGKIVERLVDPGEQVKRGQPLFKLDAIDYTLAQNAARAAVIAAEARDVQARADEVRLRNLLSSGAVSKQAYEQSKALADSSKAQLDAERARANQVEHQADYSLLRADADGVVMDVLADAGQVVNAGQTIVRLAQKGAREAVVSIPENALNQARRQATANLYTDDSEKFSAKLRELSAMADPLTRTYQARYVLSGKGEQAPLGATVTVRLTGDASSSQTQVPVGALIDKGHGASVWMIQNQTVKLVPVKVSQLGEEFATISAGLKAGDVIVAYGVHLLKAGDKVSLVSATESATASATQDGGAS</sequence>
<dbReference type="Gene3D" id="2.40.30.170">
    <property type="match status" value="1"/>
</dbReference>
<dbReference type="SUPFAM" id="SSF111369">
    <property type="entry name" value="HlyD-like secretion proteins"/>
    <property type="match status" value="1"/>
</dbReference>
<feature type="signal peptide" evidence="2">
    <location>
        <begin position="1"/>
        <end position="24"/>
    </location>
</feature>
<comment type="similarity">
    <text evidence="1">Belongs to the membrane fusion protein (MFP) (TC 8.A.1) family.</text>
</comment>
<name>A0ABW8ZE29_9BURK</name>
<proteinExistence type="inferred from homology"/>
<protein>
    <submittedName>
        <fullName evidence="4">Efflux RND transporter periplasmic adaptor subunit</fullName>
    </submittedName>
</protein>
<evidence type="ECO:0000256" key="1">
    <source>
        <dbReference type="ARBA" id="ARBA00009477"/>
    </source>
</evidence>
<dbReference type="EMBL" id="JAQQFR010000015">
    <property type="protein sequence ID" value="MFL9880770.1"/>
    <property type="molecule type" value="Genomic_DNA"/>
</dbReference>
<keyword evidence="5" id="KW-1185">Reference proteome</keyword>
<dbReference type="PANTHER" id="PTHR30469">
    <property type="entry name" value="MULTIDRUG RESISTANCE PROTEIN MDTA"/>
    <property type="match status" value="1"/>
</dbReference>